<dbReference type="RefSeq" id="WP_345338540.1">
    <property type="nucleotide sequence ID" value="NZ_BAABLI010000006.1"/>
</dbReference>
<comment type="catalytic activity">
    <reaction evidence="3">
        <text>D-glucose + ATP = D-glucose 6-phosphate + ADP + H(+)</text>
        <dbReference type="Rhea" id="RHEA:17825"/>
        <dbReference type="ChEBI" id="CHEBI:4167"/>
        <dbReference type="ChEBI" id="CHEBI:15378"/>
        <dbReference type="ChEBI" id="CHEBI:30616"/>
        <dbReference type="ChEBI" id="CHEBI:61548"/>
        <dbReference type="ChEBI" id="CHEBI:456216"/>
        <dbReference type="EC" id="2.7.1.2"/>
    </reaction>
</comment>
<dbReference type="InterPro" id="IPR050201">
    <property type="entry name" value="Bacterial_glucokinase"/>
</dbReference>
<dbReference type="EC" id="2.7.1.2" evidence="3"/>
<dbReference type="InterPro" id="IPR003836">
    <property type="entry name" value="Glucokinase"/>
</dbReference>
<dbReference type="CDD" id="cd24008">
    <property type="entry name" value="ASKHA_NBD_GLK"/>
    <property type="match status" value="1"/>
</dbReference>
<keyword evidence="3" id="KW-0324">Glycolysis</keyword>
<evidence type="ECO:0000313" key="6">
    <source>
        <dbReference type="Proteomes" id="UP001597380"/>
    </source>
</evidence>
<evidence type="ECO:0000256" key="3">
    <source>
        <dbReference type="HAMAP-Rule" id="MF_00524"/>
    </source>
</evidence>
<gene>
    <name evidence="3" type="primary">glk</name>
    <name evidence="5" type="ORF">ACFSJ3_05190</name>
</gene>
<dbReference type="HAMAP" id="MF_00524">
    <property type="entry name" value="Glucokinase"/>
    <property type="match status" value="1"/>
</dbReference>
<dbReference type="PANTHER" id="PTHR47690">
    <property type="entry name" value="GLUCOKINASE"/>
    <property type="match status" value="1"/>
</dbReference>
<dbReference type="Pfam" id="PF02685">
    <property type="entry name" value="Glucokinase"/>
    <property type="match status" value="1"/>
</dbReference>
<evidence type="ECO:0000256" key="2">
    <source>
        <dbReference type="ARBA" id="ARBA00022777"/>
    </source>
</evidence>
<dbReference type="NCBIfam" id="TIGR00749">
    <property type="entry name" value="glk"/>
    <property type="match status" value="1"/>
</dbReference>
<evidence type="ECO:0000256" key="1">
    <source>
        <dbReference type="ARBA" id="ARBA00022679"/>
    </source>
</evidence>
<keyword evidence="2 3" id="KW-0418">Kinase</keyword>
<keyword evidence="3" id="KW-0067">ATP-binding</keyword>
<feature type="binding site" evidence="3">
    <location>
        <begin position="10"/>
        <end position="15"/>
    </location>
    <ligand>
        <name>ATP</name>
        <dbReference type="ChEBI" id="CHEBI:30616"/>
    </ligand>
</feature>
<protein>
    <recommendedName>
        <fullName evidence="3">Glucokinase</fullName>
        <ecNumber evidence="3">2.7.1.2</ecNumber>
    </recommendedName>
    <alternativeName>
        <fullName evidence="3">Glucose kinase</fullName>
    </alternativeName>
</protein>
<reference evidence="6" key="1">
    <citation type="journal article" date="2019" name="Int. J. Syst. Evol. Microbiol.">
        <title>The Global Catalogue of Microorganisms (GCM) 10K type strain sequencing project: providing services to taxonomists for standard genome sequencing and annotation.</title>
        <authorList>
            <consortium name="The Broad Institute Genomics Platform"/>
            <consortium name="The Broad Institute Genome Sequencing Center for Infectious Disease"/>
            <person name="Wu L."/>
            <person name="Ma J."/>
        </authorList>
    </citation>
    <scope>NUCLEOTIDE SEQUENCE [LARGE SCALE GENOMIC DNA]</scope>
    <source>
        <strain evidence="6">CGMCC 1.10992</strain>
    </source>
</reference>
<name>A0ABW4XK74_9GAMM</name>
<keyword evidence="1 3" id="KW-0808">Transferase</keyword>
<dbReference type="EMBL" id="JBHUHT010000009">
    <property type="protein sequence ID" value="MFD2095372.1"/>
    <property type="molecule type" value="Genomic_DNA"/>
</dbReference>
<proteinExistence type="inferred from homology"/>
<comment type="caution">
    <text evidence="5">The sequence shown here is derived from an EMBL/GenBank/DDBJ whole genome shotgun (WGS) entry which is preliminary data.</text>
</comment>
<organism evidence="5 6">
    <name type="scientific">Corallincola platygyrae</name>
    <dbReference type="NCBI Taxonomy" id="1193278"/>
    <lineage>
        <taxon>Bacteria</taxon>
        <taxon>Pseudomonadati</taxon>
        <taxon>Pseudomonadota</taxon>
        <taxon>Gammaproteobacteria</taxon>
        <taxon>Alteromonadales</taxon>
        <taxon>Psychromonadaceae</taxon>
        <taxon>Corallincola</taxon>
    </lineage>
</organism>
<keyword evidence="6" id="KW-1185">Reference proteome</keyword>
<keyword evidence="3" id="KW-0963">Cytoplasm</keyword>
<dbReference type="SUPFAM" id="SSF53067">
    <property type="entry name" value="Actin-like ATPase domain"/>
    <property type="match status" value="1"/>
</dbReference>
<dbReference type="GO" id="GO:0004340">
    <property type="term" value="F:glucokinase activity"/>
    <property type="evidence" value="ECO:0007669"/>
    <property type="project" value="UniProtKB-EC"/>
</dbReference>
<dbReference type="Gene3D" id="3.40.367.20">
    <property type="match status" value="1"/>
</dbReference>
<comment type="similarity">
    <text evidence="3 4">Belongs to the bacterial glucokinase family.</text>
</comment>
<dbReference type="Proteomes" id="UP001597380">
    <property type="component" value="Unassembled WGS sequence"/>
</dbReference>
<accession>A0ABW4XK74</accession>
<comment type="subcellular location">
    <subcellularLocation>
        <location evidence="3">Cytoplasm</location>
    </subcellularLocation>
</comment>
<dbReference type="NCBIfam" id="NF009073">
    <property type="entry name" value="PRK12408.1"/>
    <property type="match status" value="1"/>
</dbReference>
<evidence type="ECO:0000313" key="5">
    <source>
        <dbReference type="EMBL" id="MFD2095372.1"/>
    </source>
</evidence>
<evidence type="ECO:0000256" key="4">
    <source>
        <dbReference type="RuleBase" id="RU004046"/>
    </source>
</evidence>
<dbReference type="PANTHER" id="PTHR47690:SF1">
    <property type="entry name" value="GLUCOKINASE"/>
    <property type="match status" value="1"/>
</dbReference>
<dbReference type="NCBIfam" id="NF001416">
    <property type="entry name" value="PRK00292.1-3"/>
    <property type="match status" value="1"/>
</dbReference>
<dbReference type="Gene3D" id="3.30.420.40">
    <property type="match status" value="1"/>
</dbReference>
<keyword evidence="3" id="KW-0547">Nucleotide-binding</keyword>
<dbReference type="InterPro" id="IPR043129">
    <property type="entry name" value="ATPase_NBD"/>
</dbReference>
<sequence>MAEQQLGLIADVGGTNIRLELVDMASGERRELRKYLCANYPTIVDAIKQYLSDAGQPAVTHGCIAIACPTNDDWIAMTNHSWAFSVKETQAALGWTALHLINDYTAISMSLPHLKAGQKVQIGGGEVKDGAPIAVFGPGTGLGVAHLANHAGFWMSLPGEGGHVDFAPIDEVDEHILAFLSKKYDHVSVEQLLSGPGIVQMYQAIADMKGEEAKFTDAADISTAGIDGTCPVASATMVQFCKVMGSFGGNLSLTLGTFGGVYIAGGIVPRFIDYLKQSDFRERFEAKGRFRGFNEKVPVFVVTEPQPGLVGAAAYLMQTV</sequence>